<dbReference type="Proteomes" id="UP000183508">
    <property type="component" value="Unassembled WGS sequence"/>
</dbReference>
<dbReference type="InterPro" id="IPR020070">
    <property type="entry name" value="Ribosomal_bL9_N"/>
</dbReference>
<evidence type="ECO:0000256" key="6">
    <source>
        <dbReference type="ARBA" id="ARBA00035292"/>
    </source>
</evidence>
<keyword evidence="10" id="KW-1185">Reference proteome</keyword>
<keyword evidence="3 7" id="KW-0694">RNA-binding</keyword>
<keyword evidence="2 7" id="KW-0699">rRNA-binding</keyword>
<dbReference type="AlphaFoldDB" id="A0A1I7HQ76"/>
<gene>
    <name evidence="7" type="primary">rplI</name>
    <name evidence="9" type="ORF">SAMN05421543_10536</name>
</gene>
<keyword evidence="5 7" id="KW-0687">Ribonucleoprotein</keyword>
<evidence type="ECO:0000313" key="10">
    <source>
        <dbReference type="Proteomes" id="UP000183508"/>
    </source>
</evidence>
<dbReference type="GO" id="GO:1990904">
    <property type="term" value="C:ribonucleoprotein complex"/>
    <property type="evidence" value="ECO:0007669"/>
    <property type="project" value="UniProtKB-KW"/>
</dbReference>
<dbReference type="Gene3D" id="3.40.5.10">
    <property type="entry name" value="Ribosomal protein L9, N-terminal domain"/>
    <property type="match status" value="1"/>
</dbReference>
<dbReference type="InterPro" id="IPR000244">
    <property type="entry name" value="Ribosomal_bL9"/>
</dbReference>
<dbReference type="InterPro" id="IPR020069">
    <property type="entry name" value="Ribosomal_bL9_C"/>
</dbReference>
<feature type="domain" description="Ribosomal protein L9" evidence="8">
    <location>
        <begin position="13"/>
        <end position="40"/>
    </location>
</feature>
<dbReference type="PROSITE" id="PS00651">
    <property type="entry name" value="RIBOSOMAL_L9"/>
    <property type="match status" value="1"/>
</dbReference>
<dbReference type="SUPFAM" id="SSF55658">
    <property type="entry name" value="L9 N-domain-like"/>
    <property type="match status" value="1"/>
</dbReference>
<dbReference type="FunFam" id="3.10.430.100:FF:000006">
    <property type="entry name" value="50S ribosomal protein L9"/>
    <property type="match status" value="1"/>
</dbReference>
<dbReference type="PANTHER" id="PTHR21368">
    <property type="entry name" value="50S RIBOSOMAL PROTEIN L9"/>
    <property type="match status" value="1"/>
</dbReference>
<evidence type="ECO:0000256" key="7">
    <source>
        <dbReference type="HAMAP-Rule" id="MF_00503"/>
    </source>
</evidence>
<dbReference type="STRING" id="392015.SAMN05421543_10536"/>
<dbReference type="EMBL" id="FPBV01000005">
    <property type="protein sequence ID" value="SFU62789.1"/>
    <property type="molecule type" value="Genomic_DNA"/>
</dbReference>
<proteinExistence type="inferred from homology"/>
<name>A0A1I7HQ76_9BACL</name>
<evidence type="ECO:0000313" key="9">
    <source>
        <dbReference type="EMBL" id="SFU62789.1"/>
    </source>
</evidence>
<dbReference type="InterPro" id="IPR036791">
    <property type="entry name" value="Ribosomal_bL9_C_sf"/>
</dbReference>
<dbReference type="FunFam" id="3.40.5.10:FF:000002">
    <property type="entry name" value="50S ribosomal protein L9"/>
    <property type="match status" value="1"/>
</dbReference>
<comment type="similarity">
    <text evidence="1 7">Belongs to the bacterial ribosomal protein bL9 family.</text>
</comment>
<dbReference type="eggNOG" id="COG0359">
    <property type="taxonomic scope" value="Bacteria"/>
</dbReference>
<evidence type="ECO:0000256" key="2">
    <source>
        <dbReference type="ARBA" id="ARBA00022730"/>
    </source>
</evidence>
<dbReference type="SUPFAM" id="SSF55653">
    <property type="entry name" value="Ribosomal protein L9 C-domain"/>
    <property type="match status" value="1"/>
</dbReference>
<dbReference type="Pfam" id="PF01281">
    <property type="entry name" value="Ribosomal_L9_N"/>
    <property type="match status" value="1"/>
</dbReference>
<dbReference type="InterPro" id="IPR036935">
    <property type="entry name" value="Ribosomal_bL9_N_sf"/>
</dbReference>
<comment type="function">
    <text evidence="7">Binds to the 23S rRNA.</text>
</comment>
<keyword evidence="4 7" id="KW-0689">Ribosomal protein</keyword>
<dbReference type="HAMAP" id="MF_00503">
    <property type="entry name" value="Ribosomal_bL9"/>
    <property type="match status" value="1"/>
</dbReference>
<dbReference type="GO" id="GO:0006412">
    <property type="term" value="P:translation"/>
    <property type="evidence" value="ECO:0007669"/>
    <property type="project" value="UniProtKB-UniRule"/>
</dbReference>
<organism evidence="9 10">
    <name type="scientific">Alicyclobacillus macrosporangiidus</name>
    <dbReference type="NCBI Taxonomy" id="392015"/>
    <lineage>
        <taxon>Bacteria</taxon>
        <taxon>Bacillati</taxon>
        <taxon>Bacillota</taxon>
        <taxon>Bacilli</taxon>
        <taxon>Bacillales</taxon>
        <taxon>Alicyclobacillaceae</taxon>
        <taxon>Alicyclobacillus</taxon>
    </lineage>
</organism>
<reference evidence="10" key="1">
    <citation type="submission" date="2016-10" db="EMBL/GenBank/DDBJ databases">
        <authorList>
            <person name="Varghese N."/>
        </authorList>
    </citation>
    <scope>NUCLEOTIDE SEQUENCE [LARGE SCALE GENOMIC DNA]</scope>
    <source>
        <strain evidence="10">DSM 17980</strain>
    </source>
</reference>
<dbReference type="GO" id="GO:0003735">
    <property type="term" value="F:structural constituent of ribosome"/>
    <property type="evidence" value="ECO:0007669"/>
    <property type="project" value="InterPro"/>
</dbReference>
<evidence type="ECO:0000256" key="5">
    <source>
        <dbReference type="ARBA" id="ARBA00023274"/>
    </source>
</evidence>
<sequence>MKVILMADVKGHGKKGDIVNVSEGYARNFLFPRKLAVEANDANLHQLKAQQDAKARKEAQELATARRLAEQLNNLKVSIRAQAGEGGRLFGAVTTKHIGEALAKLGFDLDRRKIQMPEPIKALGGYRVSIKLHPEVTATVTVFVEQSP</sequence>
<dbReference type="NCBIfam" id="TIGR00158">
    <property type="entry name" value="L9"/>
    <property type="match status" value="1"/>
</dbReference>
<evidence type="ECO:0000256" key="4">
    <source>
        <dbReference type="ARBA" id="ARBA00022980"/>
    </source>
</evidence>
<dbReference type="OrthoDB" id="9788336at2"/>
<evidence type="ECO:0000259" key="8">
    <source>
        <dbReference type="PROSITE" id="PS00651"/>
    </source>
</evidence>
<dbReference type="GO" id="GO:0019843">
    <property type="term" value="F:rRNA binding"/>
    <property type="evidence" value="ECO:0007669"/>
    <property type="project" value="UniProtKB-UniRule"/>
</dbReference>
<dbReference type="GO" id="GO:0005840">
    <property type="term" value="C:ribosome"/>
    <property type="evidence" value="ECO:0007669"/>
    <property type="project" value="UniProtKB-KW"/>
</dbReference>
<accession>A0A1I7HQ76</accession>
<evidence type="ECO:0000256" key="1">
    <source>
        <dbReference type="ARBA" id="ARBA00010605"/>
    </source>
</evidence>
<dbReference type="InterPro" id="IPR020594">
    <property type="entry name" value="Ribosomal_bL9_bac/chp"/>
</dbReference>
<dbReference type="InterPro" id="IPR009027">
    <property type="entry name" value="Ribosomal_bL9/RNase_H1_N"/>
</dbReference>
<dbReference type="RefSeq" id="WP_074950544.1">
    <property type="nucleotide sequence ID" value="NZ_FPBV01000005.1"/>
</dbReference>
<evidence type="ECO:0000256" key="3">
    <source>
        <dbReference type="ARBA" id="ARBA00022884"/>
    </source>
</evidence>
<dbReference type="Pfam" id="PF03948">
    <property type="entry name" value="Ribosomal_L9_C"/>
    <property type="match status" value="1"/>
</dbReference>
<protein>
    <recommendedName>
        <fullName evidence="6 7">Large ribosomal subunit protein bL9</fullName>
    </recommendedName>
</protein>
<dbReference type="Gene3D" id="3.10.430.100">
    <property type="entry name" value="Ribosomal protein L9, C-terminal domain"/>
    <property type="match status" value="1"/>
</dbReference>